<dbReference type="SUPFAM" id="SSF81321">
    <property type="entry name" value="Family A G protein-coupled receptor-like"/>
    <property type="match status" value="1"/>
</dbReference>
<dbReference type="GO" id="GO:0005886">
    <property type="term" value="C:plasma membrane"/>
    <property type="evidence" value="ECO:0007669"/>
    <property type="project" value="UniProtKB-SubCell"/>
</dbReference>
<dbReference type="FunFam" id="1.20.1070.10:FF:000153">
    <property type="entry name" value="Neuropeptide FF receptor 1"/>
    <property type="match status" value="1"/>
</dbReference>
<evidence type="ECO:0000256" key="5">
    <source>
        <dbReference type="ARBA" id="ARBA00023040"/>
    </source>
</evidence>
<keyword evidence="6 16" id="KW-0472">Membrane</keyword>
<keyword evidence="2" id="KW-1003">Cell membrane</keyword>
<comment type="similarity">
    <text evidence="15">Belongs to the G-protein coupled receptor 1 family.</text>
</comment>
<evidence type="ECO:0000256" key="15">
    <source>
        <dbReference type="RuleBase" id="RU000688"/>
    </source>
</evidence>
<dbReference type="Pfam" id="PF00001">
    <property type="entry name" value="7tm_1"/>
    <property type="match status" value="1"/>
</dbReference>
<evidence type="ECO:0000256" key="4">
    <source>
        <dbReference type="ARBA" id="ARBA00022989"/>
    </source>
</evidence>
<dbReference type="OrthoDB" id="5975505at2759"/>
<dbReference type="InterPro" id="IPR000276">
    <property type="entry name" value="GPCR_Rhodpsn"/>
</dbReference>
<evidence type="ECO:0000256" key="9">
    <source>
        <dbReference type="ARBA" id="ARBA00023180"/>
    </source>
</evidence>
<dbReference type="PANTHER" id="PTHR24241:SF82">
    <property type="entry name" value="NEUROPEPTIDE FF RECEPTOR 1-RELATED"/>
    <property type="match status" value="1"/>
</dbReference>
<evidence type="ECO:0000256" key="16">
    <source>
        <dbReference type="SAM" id="Phobius"/>
    </source>
</evidence>
<gene>
    <name evidence="19" type="primary">LOC115469728</name>
</gene>
<name>A0A6P7XSH8_9AMPH</name>
<evidence type="ECO:0000256" key="12">
    <source>
        <dbReference type="ARBA" id="ARBA00074417"/>
    </source>
</evidence>
<feature type="domain" description="G-protein coupled receptors family 1 profile" evidence="17">
    <location>
        <begin position="56"/>
        <end position="330"/>
    </location>
</feature>
<dbReference type="KEGG" id="muo:115469728"/>
<evidence type="ECO:0000256" key="1">
    <source>
        <dbReference type="ARBA" id="ARBA00004651"/>
    </source>
</evidence>
<dbReference type="PRINTS" id="PR01570">
    <property type="entry name" value="NPFFRECEPTOR"/>
</dbReference>
<dbReference type="GO" id="GO:0008188">
    <property type="term" value="F:neuropeptide receptor activity"/>
    <property type="evidence" value="ECO:0007669"/>
    <property type="project" value="InterPro"/>
</dbReference>
<comment type="subcellular location">
    <subcellularLocation>
        <location evidence="1">Cell membrane</location>
        <topology evidence="1">Multi-pass membrane protein</topology>
    </subcellularLocation>
</comment>
<evidence type="ECO:0000256" key="7">
    <source>
        <dbReference type="ARBA" id="ARBA00023157"/>
    </source>
</evidence>
<keyword evidence="7" id="KW-1015">Disulfide bond</keyword>
<evidence type="ECO:0000313" key="18">
    <source>
        <dbReference type="Proteomes" id="UP000515156"/>
    </source>
</evidence>
<dbReference type="SMART" id="SM01381">
    <property type="entry name" value="7TM_GPCR_Srsx"/>
    <property type="match status" value="1"/>
</dbReference>
<keyword evidence="3 15" id="KW-0812">Transmembrane</keyword>
<evidence type="ECO:0000256" key="10">
    <source>
        <dbReference type="ARBA" id="ARBA00023224"/>
    </source>
</evidence>
<keyword evidence="18" id="KW-1185">Reference proteome</keyword>
<dbReference type="RefSeq" id="XP_030058377.1">
    <property type="nucleotide sequence ID" value="XM_030202517.1"/>
</dbReference>
<dbReference type="PROSITE" id="PS50262">
    <property type="entry name" value="G_PROTEIN_RECEP_F1_2"/>
    <property type="match status" value="1"/>
</dbReference>
<organism evidence="18 19">
    <name type="scientific">Microcaecilia unicolor</name>
    <dbReference type="NCBI Taxonomy" id="1415580"/>
    <lineage>
        <taxon>Eukaryota</taxon>
        <taxon>Metazoa</taxon>
        <taxon>Chordata</taxon>
        <taxon>Craniata</taxon>
        <taxon>Vertebrata</taxon>
        <taxon>Euteleostomi</taxon>
        <taxon>Amphibia</taxon>
        <taxon>Gymnophiona</taxon>
        <taxon>Siphonopidae</taxon>
        <taxon>Microcaecilia</taxon>
    </lineage>
</organism>
<feature type="transmembrane region" description="Helical" evidence="16">
    <location>
        <begin position="155"/>
        <end position="179"/>
    </location>
</feature>
<dbReference type="Gene3D" id="1.20.1070.10">
    <property type="entry name" value="Rhodopsin 7-helix transmembrane proteins"/>
    <property type="match status" value="1"/>
</dbReference>
<evidence type="ECO:0000256" key="3">
    <source>
        <dbReference type="ARBA" id="ARBA00022692"/>
    </source>
</evidence>
<feature type="transmembrane region" description="Helical" evidence="16">
    <location>
        <begin position="117"/>
        <end position="135"/>
    </location>
</feature>
<keyword evidence="9" id="KW-0325">Glycoprotein</keyword>
<dbReference type="Proteomes" id="UP000515156">
    <property type="component" value="Chromosome 4"/>
</dbReference>
<feature type="transmembrane region" description="Helical" evidence="16">
    <location>
        <begin position="273"/>
        <end position="294"/>
    </location>
</feature>
<keyword evidence="5 15" id="KW-0297">G-protein coupled receptor</keyword>
<reference evidence="19" key="1">
    <citation type="submission" date="2025-08" db="UniProtKB">
        <authorList>
            <consortium name="RefSeq"/>
        </authorList>
    </citation>
    <scope>IDENTIFICATION</scope>
</reference>
<dbReference type="InterPro" id="IPR005395">
    <property type="entry name" value="NPFF_rcpt"/>
</dbReference>
<dbReference type="PANTHER" id="PTHR24241">
    <property type="entry name" value="NEUROPEPTIDE RECEPTOR-RELATED G-PROTEIN COUPLED RECEPTOR"/>
    <property type="match status" value="1"/>
</dbReference>
<keyword evidence="10 15" id="KW-0807">Transducer</keyword>
<dbReference type="GO" id="GO:0032870">
    <property type="term" value="P:cellular response to hormone stimulus"/>
    <property type="evidence" value="ECO:0007669"/>
    <property type="project" value="TreeGrafter"/>
</dbReference>
<dbReference type="InterPro" id="IPR017452">
    <property type="entry name" value="GPCR_Rhodpsn_7TM"/>
</dbReference>
<accession>A0A6P7XSH8</accession>
<dbReference type="GO" id="GO:0042277">
    <property type="term" value="F:peptide binding"/>
    <property type="evidence" value="ECO:0007669"/>
    <property type="project" value="TreeGrafter"/>
</dbReference>
<dbReference type="InParanoid" id="A0A6P7XSH8"/>
<proteinExistence type="inferred from homology"/>
<sequence>MEVLGEDLDEGVNRTLQTLVGQGRNLTYSPYYQHSSPVAASYIISYLFIFALCMVGNSLVCFIVLKNNRMRTVTNLFILNLAISDLLVGIFCVPTTLVDNLITGWPFSNALCKMSGLVQGMSVSASVFTLVAIAVDRFRCIVYPFKSKLTLLKAINTIIIIWVLAFAIMCPSAVMLTVAQVEDHYMVVSSHDNHTYPLYSCYEAWPDSEMRKIYTTVLFAHIYVAPLTLIIIMYGRIGIKLYKSSGLIREHLQDNQERCNAVSKKKIKVIKMLIIVALLFMLSWLPLWTLMLFTDYASLDEAQIDLLTGYIFPFSHWLAFSNSSVNPIIYGYFNENFKRGFQAAFRIHLCCDGMKHRETYCERIPGNISFGMRNKVFTDGESSDSTCLKNLPKGRSCAVQNGQALKQAVHLEDIDKITPLNGVCKAWDA</sequence>
<dbReference type="PRINTS" id="PR00237">
    <property type="entry name" value="GPCRRHODOPSN"/>
</dbReference>
<evidence type="ECO:0000313" key="19">
    <source>
        <dbReference type="RefSeq" id="XP_030058377.1"/>
    </source>
</evidence>
<keyword evidence="4 16" id="KW-1133">Transmembrane helix</keyword>
<evidence type="ECO:0000256" key="8">
    <source>
        <dbReference type="ARBA" id="ARBA00023170"/>
    </source>
</evidence>
<feature type="transmembrane region" description="Helical" evidence="16">
    <location>
        <begin position="77"/>
        <end position="97"/>
    </location>
</feature>
<protein>
    <recommendedName>
        <fullName evidence="12">Neuropeptide FF receptor 1</fullName>
    </recommendedName>
    <alternativeName>
        <fullName evidence="14">G-protein coupled receptor 147</fullName>
    </alternativeName>
    <alternativeName>
        <fullName evidence="13">RFamide-related peptide receptor OT7T022</fullName>
    </alternativeName>
</protein>
<keyword evidence="8 15" id="KW-0675">Receptor</keyword>
<evidence type="ECO:0000259" key="17">
    <source>
        <dbReference type="PROSITE" id="PS50262"/>
    </source>
</evidence>
<evidence type="ECO:0000256" key="14">
    <source>
        <dbReference type="ARBA" id="ARBA00082066"/>
    </source>
</evidence>
<feature type="transmembrane region" description="Helical" evidence="16">
    <location>
        <begin position="39"/>
        <end position="65"/>
    </location>
</feature>
<evidence type="ECO:0000256" key="11">
    <source>
        <dbReference type="ARBA" id="ARBA00025478"/>
    </source>
</evidence>
<feature type="transmembrane region" description="Helical" evidence="16">
    <location>
        <begin position="213"/>
        <end position="234"/>
    </location>
</feature>
<evidence type="ECO:0000256" key="6">
    <source>
        <dbReference type="ARBA" id="ARBA00023136"/>
    </source>
</evidence>
<evidence type="ECO:0000256" key="13">
    <source>
        <dbReference type="ARBA" id="ARBA00075893"/>
    </source>
</evidence>
<dbReference type="GeneID" id="115469728"/>
<feature type="transmembrane region" description="Helical" evidence="16">
    <location>
        <begin position="314"/>
        <end position="333"/>
    </location>
</feature>
<comment type="function">
    <text evidence="11">Receptor for NPAF (A-18-F-amide) and NPFF (F-8-F-amide) neuropeptides, also known as morphine-modulating peptides. Can also be activated by a variety of naturally occurring or synthetic FMRF-amide like ligands. This receptor mediates its action by association with G proteins that activate a phosphatidylinositol-calcium second messenger system.</text>
</comment>
<evidence type="ECO:0000256" key="2">
    <source>
        <dbReference type="ARBA" id="ARBA00022475"/>
    </source>
</evidence>
<dbReference type="AlphaFoldDB" id="A0A6P7XSH8"/>
<dbReference type="PROSITE" id="PS00237">
    <property type="entry name" value="G_PROTEIN_RECEP_F1_1"/>
    <property type="match status" value="1"/>
</dbReference>